<evidence type="ECO:0000313" key="2">
    <source>
        <dbReference type="Proteomes" id="UP000215633"/>
    </source>
</evidence>
<keyword evidence="2" id="KW-1185">Reference proteome</keyword>
<organism evidence="1 2">
    <name type="scientific">Bordetella genomosp. 2</name>
    <dbReference type="NCBI Taxonomy" id="1983456"/>
    <lineage>
        <taxon>Bacteria</taxon>
        <taxon>Pseudomonadati</taxon>
        <taxon>Pseudomonadota</taxon>
        <taxon>Betaproteobacteria</taxon>
        <taxon>Burkholderiales</taxon>
        <taxon>Alcaligenaceae</taxon>
        <taxon>Bordetella</taxon>
    </lineage>
</organism>
<accession>A0A261W0P3</accession>
<gene>
    <name evidence="1" type="ORF">CAL24_08420</name>
</gene>
<reference evidence="2" key="1">
    <citation type="submission" date="2017-05" db="EMBL/GenBank/DDBJ databases">
        <title>Complete and WGS of Bordetella genogroups.</title>
        <authorList>
            <person name="Spilker T."/>
            <person name="Lipuma J."/>
        </authorList>
    </citation>
    <scope>NUCLEOTIDE SEQUENCE [LARGE SCALE GENOMIC DNA]</scope>
    <source>
        <strain evidence="2">AU8256</strain>
    </source>
</reference>
<protein>
    <recommendedName>
        <fullName evidence="3">Sialate O-acetylesterase domain-containing protein</fullName>
    </recommendedName>
</protein>
<dbReference type="InterPro" id="IPR036514">
    <property type="entry name" value="SGNH_hydro_sf"/>
</dbReference>
<dbReference type="SUPFAM" id="SSF52266">
    <property type="entry name" value="SGNH hydrolase"/>
    <property type="match status" value="1"/>
</dbReference>
<sequence>MSDELKLRTVLGRPLQDVEVDGNFLYIDGKATGAVDAAQKAEQLAHDFPVKVHPMPLRPGMPVVFRSKSGQVPMHFDQQGTVVQGASRILGQGKDGVALDVAAGALKVTNEGVVSVPGMSMRSTPSGNGTQYFTDKSQSTHIWMQVNPDGSVNIWQLLGYASTAELDAVVQRVAVLEAAAETGAETPVDQMRPVFVGADGRLMTLGVNGQPVEYFDPNPYSFELDIPVHWFQRAVVAAWNRPAIGPTGAVAIARAVENSDIPALTIPADPNLWLIVVVHGQSNAPGAQGLPLLPPYDQPFESHAWMLGGTGIGCRLVRDDTGAAVGSEPIYDPAVTTELVPLQSTQYGSRGVTLCEGFAAYFHPMLRRRLGYDINVVYINGGYGGRLASALAKGTIPYENILRAVQRAKELIVARGGVPHVPFALCAHGESNAGTSAYRSELVTWQGDFEGDAQAITGQLAPIPFVCSQASTFAHSGSAIQSRAVHGVLAPFDAARTYPGKFIVAGPYYPDELNADNPHRRNRGHFRGGEYMAMAVEMALFGGRPFGGLEPVRVEFDGGRVLTLTVAPVYQHAVIDNTNPSNPPLPDGFHGFEVFGGDGEPVTINSVTDNGDNTYTVTTAEDVPAGEHRGLGYGLRGFDLPKVNGQGPRGQIRDGRLTPSGVGGEPLYHWMCHFFLAF</sequence>
<comment type="caution">
    <text evidence="1">The sequence shown here is derived from an EMBL/GenBank/DDBJ whole genome shotgun (WGS) entry which is preliminary data.</text>
</comment>
<proteinExistence type="predicted"/>
<evidence type="ECO:0008006" key="3">
    <source>
        <dbReference type="Google" id="ProtNLM"/>
    </source>
</evidence>
<dbReference type="Proteomes" id="UP000215633">
    <property type="component" value="Unassembled WGS sequence"/>
</dbReference>
<dbReference type="Gene3D" id="3.40.50.1110">
    <property type="entry name" value="SGNH hydrolase"/>
    <property type="match status" value="1"/>
</dbReference>
<dbReference type="AlphaFoldDB" id="A0A261W0P3"/>
<evidence type="ECO:0000313" key="1">
    <source>
        <dbReference type="EMBL" id="OZI79924.1"/>
    </source>
</evidence>
<name>A0A261W0P3_9BORD</name>
<dbReference type="EMBL" id="NEVT01000003">
    <property type="protein sequence ID" value="OZI79924.1"/>
    <property type="molecule type" value="Genomic_DNA"/>
</dbReference>
<dbReference type="RefSeq" id="WP_094806379.1">
    <property type="nucleotide sequence ID" value="NZ_NEVT01000003.1"/>
</dbReference>
<dbReference type="GO" id="GO:0016788">
    <property type="term" value="F:hydrolase activity, acting on ester bonds"/>
    <property type="evidence" value="ECO:0007669"/>
    <property type="project" value="UniProtKB-ARBA"/>
</dbReference>